<dbReference type="SUPFAM" id="SSF64518">
    <property type="entry name" value="Phase 1 flagellin"/>
    <property type="match status" value="1"/>
</dbReference>
<evidence type="ECO:0000259" key="11">
    <source>
        <dbReference type="Pfam" id="PF22638"/>
    </source>
</evidence>
<dbReference type="Pfam" id="PF22638">
    <property type="entry name" value="FlgK_D1"/>
    <property type="match status" value="1"/>
</dbReference>
<feature type="domain" description="Flagellar hook-associated protein FlgK helical" evidence="11">
    <location>
        <begin position="103"/>
        <end position="356"/>
    </location>
</feature>
<dbReference type="GO" id="GO:0009424">
    <property type="term" value="C:bacterial-type flagellum hook"/>
    <property type="evidence" value="ECO:0007669"/>
    <property type="project" value="UniProtKB-UniRule"/>
</dbReference>
<gene>
    <name evidence="7 12" type="primary">flgK</name>
    <name evidence="12" type="ORF">D0466_10910</name>
</gene>
<dbReference type="NCBIfam" id="TIGR02492">
    <property type="entry name" value="flgK_ends"/>
    <property type="match status" value="1"/>
</dbReference>
<evidence type="ECO:0000256" key="7">
    <source>
        <dbReference type="RuleBase" id="RU362065"/>
    </source>
</evidence>
<dbReference type="RefSeq" id="WP_117322586.1">
    <property type="nucleotide sequence ID" value="NZ_QVTD01000005.1"/>
</dbReference>
<keyword evidence="5 7" id="KW-0964">Secreted</keyword>
<dbReference type="Pfam" id="PF00460">
    <property type="entry name" value="Flg_bb_rod"/>
    <property type="match status" value="1"/>
</dbReference>
<dbReference type="PANTHER" id="PTHR30033">
    <property type="entry name" value="FLAGELLAR HOOK-ASSOCIATED PROTEIN 1"/>
    <property type="match status" value="1"/>
</dbReference>
<dbReference type="GO" id="GO:0005576">
    <property type="term" value="C:extracellular region"/>
    <property type="evidence" value="ECO:0007669"/>
    <property type="project" value="UniProtKB-SubCell"/>
</dbReference>
<proteinExistence type="inferred from homology"/>
<keyword evidence="13" id="KW-1185">Reference proteome</keyword>
<dbReference type="PANTHER" id="PTHR30033:SF1">
    <property type="entry name" value="FLAGELLAR HOOK-ASSOCIATED PROTEIN 1"/>
    <property type="match status" value="1"/>
</dbReference>
<dbReference type="InterPro" id="IPR010930">
    <property type="entry name" value="Flg_bb/hook_C_dom"/>
</dbReference>
<dbReference type="InterPro" id="IPR002371">
    <property type="entry name" value="FlgK"/>
</dbReference>
<keyword evidence="6 7" id="KW-0975">Bacterial flagellum</keyword>
<evidence type="ECO:0000259" key="9">
    <source>
        <dbReference type="Pfam" id="PF00460"/>
    </source>
</evidence>
<evidence type="ECO:0000256" key="4">
    <source>
        <dbReference type="ARBA" id="ARBA00016244"/>
    </source>
</evidence>
<dbReference type="AlphaFoldDB" id="A0A372LF64"/>
<evidence type="ECO:0000256" key="1">
    <source>
        <dbReference type="ARBA" id="ARBA00004365"/>
    </source>
</evidence>
<feature type="domain" description="Flagellar basal body rod protein N-terminal" evidence="9">
    <location>
        <begin position="8"/>
        <end position="38"/>
    </location>
</feature>
<reference evidence="12 13" key="1">
    <citation type="submission" date="2018-08" db="EMBL/GenBank/DDBJ databases">
        <title>Bacillus chawlae sp. nov., Bacillus glennii sp. nov., and Bacillus saganii sp. nov. Isolated from the Vehicle Assembly Building at Kennedy Space Center where the Viking Spacecraft were Assembled.</title>
        <authorList>
            <person name="Seuylemezian A."/>
            <person name="Vaishampayan P."/>
        </authorList>
    </citation>
    <scope>NUCLEOTIDE SEQUENCE [LARGE SCALE GENOMIC DNA]</scope>
    <source>
        <strain evidence="12 13">V44-8</strain>
    </source>
</reference>
<organism evidence="12 13">
    <name type="scientific">Peribacillus glennii</name>
    <dbReference type="NCBI Taxonomy" id="2303991"/>
    <lineage>
        <taxon>Bacteria</taxon>
        <taxon>Bacillati</taxon>
        <taxon>Bacillota</taxon>
        <taxon>Bacilli</taxon>
        <taxon>Bacillales</taxon>
        <taxon>Bacillaceae</taxon>
        <taxon>Peribacillus</taxon>
    </lineage>
</organism>
<evidence type="ECO:0000256" key="8">
    <source>
        <dbReference type="SAM" id="Coils"/>
    </source>
</evidence>
<comment type="similarity">
    <text evidence="3 7">Belongs to the flagella basal body rod proteins family.</text>
</comment>
<dbReference type="GO" id="GO:0044780">
    <property type="term" value="P:bacterial-type flagellum assembly"/>
    <property type="evidence" value="ECO:0007669"/>
    <property type="project" value="InterPro"/>
</dbReference>
<keyword evidence="12" id="KW-0966">Cell projection</keyword>
<evidence type="ECO:0000256" key="6">
    <source>
        <dbReference type="ARBA" id="ARBA00023143"/>
    </source>
</evidence>
<evidence type="ECO:0000256" key="5">
    <source>
        <dbReference type="ARBA" id="ARBA00022525"/>
    </source>
</evidence>
<feature type="domain" description="Flagellar basal-body/hook protein C-terminal" evidence="10">
    <location>
        <begin position="477"/>
        <end position="517"/>
    </location>
</feature>
<dbReference type="EMBL" id="QVTD01000005">
    <property type="protein sequence ID" value="RFU63950.1"/>
    <property type="molecule type" value="Genomic_DNA"/>
</dbReference>
<dbReference type="PRINTS" id="PR01005">
    <property type="entry name" value="FLGHOOKAP1"/>
</dbReference>
<accession>A0A372LF64</accession>
<dbReference type="InterPro" id="IPR001444">
    <property type="entry name" value="Flag_bb_rod_N"/>
</dbReference>
<keyword evidence="8" id="KW-0175">Coiled coil</keyword>
<evidence type="ECO:0000313" key="13">
    <source>
        <dbReference type="Proteomes" id="UP000262939"/>
    </source>
</evidence>
<dbReference type="GO" id="GO:0005198">
    <property type="term" value="F:structural molecule activity"/>
    <property type="evidence" value="ECO:0007669"/>
    <property type="project" value="UniProtKB-UniRule"/>
</dbReference>
<keyword evidence="12" id="KW-0969">Cilium</keyword>
<keyword evidence="12" id="KW-0282">Flagellum</keyword>
<evidence type="ECO:0000259" key="10">
    <source>
        <dbReference type="Pfam" id="PF06429"/>
    </source>
</evidence>
<dbReference type="OrthoDB" id="9802553at2"/>
<comment type="subcellular location">
    <subcellularLocation>
        <location evidence="1 7">Bacterial flagellum</location>
    </subcellularLocation>
    <subcellularLocation>
        <location evidence="2 7">Secreted</location>
    </subcellularLocation>
</comment>
<dbReference type="Pfam" id="PF06429">
    <property type="entry name" value="Flg_bbr_C"/>
    <property type="match status" value="1"/>
</dbReference>
<comment type="caution">
    <text evidence="12">The sequence shown here is derived from an EMBL/GenBank/DDBJ whole genome shotgun (WGS) entry which is preliminary data.</text>
</comment>
<dbReference type="Proteomes" id="UP000262939">
    <property type="component" value="Unassembled WGS sequence"/>
</dbReference>
<evidence type="ECO:0000256" key="2">
    <source>
        <dbReference type="ARBA" id="ARBA00004613"/>
    </source>
</evidence>
<evidence type="ECO:0000256" key="3">
    <source>
        <dbReference type="ARBA" id="ARBA00009677"/>
    </source>
</evidence>
<feature type="coiled-coil region" evidence="8">
    <location>
        <begin position="159"/>
        <end position="193"/>
    </location>
</feature>
<name>A0A372LF64_9BACI</name>
<evidence type="ECO:0000313" key="12">
    <source>
        <dbReference type="EMBL" id="RFU63950.1"/>
    </source>
</evidence>
<dbReference type="InterPro" id="IPR053927">
    <property type="entry name" value="FlgK_helical"/>
</dbReference>
<sequence length="524" mass="57417">MRSTFMGLETARRGMFTQQGALYTTGHNVANANTPGYTRQRVNFVQTEPYPGIGMNSPMLPGQMGTGVKAGSVQRVRESFLDVQYRSENNKLGYWETRAESYEKIEEIMNEPSDSGLAKTMDMFWQSLQDLAVNAKNPGARSVVRQRGVGVSETFNYLADALKGVRQDIKNEIMVAEKEINSLTEQINKVNAQISDVEPHGYLPNDLYDERDRLIDQLSSLVNIKVDYVKNSGNSSEIAEGKAIISMVNDNGTTIGQLVGINASVPIKVNFDGTDGSVKTFDVGTTNFGFKGLGSQGKLQALIESYGYVSDTQEVDGVTIDKVTGIYSDMLSELDNMAYTFAIKFNDQHKAGVTPNQMNQRTTDPTPPFFADSGNSQITLGNKTGFASRIKVDNSIMESLDNIASASVSNPTMGDAANVLALAEVINTPYVYGNQMNSNLRNYYEVIVGGMAVDSQEAVRLSSNSGVLRQAVEDRRMSMSSVSLDEEMSNMIQFQHAYNASARMITLQDELLDKIINGMGTVGR</sequence>
<protein>
    <recommendedName>
        <fullName evidence="4 7">Flagellar hook-associated protein 1</fullName>
        <shortName evidence="7">HAP1</shortName>
    </recommendedName>
</protein>